<evidence type="ECO:0000313" key="2">
    <source>
        <dbReference type="Proteomes" id="UP000019804"/>
    </source>
</evidence>
<accession>A0A017S472</accession>
<dbReference type="STRING" id="1388766.A0A017S472"/>
<reference evidence="2" key="1">
    <citation type="journal article" date="2014" name="Nat. Commun.">
        <title>Genomic adaptations of the halophilic Dead Sea filamentous fungus Eurotium rubrum.</title>
        <authorList>
            <person name="Kis-Papo T."/>
            <person name="Weig A.R."/>
            <person name="Riley R."/>
            <person name="Persoh D."/>
            <person name="Salamov A."/>
            <person name="Sun H."/>
            <person name="Lipzen A."/>
            <person name="Wasser S.P."/>
            <person name="Rambold G."/>
            <person name="Grigoriev I.V."/>
            <person name="Nevo E."/>
        </authorList>
    </citation>
    <scope>NUCLEOTIDE SEQUENCE [LARGE SCALE GENOMIC DNA]</scope>
    <source>
        <strain evidence="2">CBS 135680</strain>
    </source>
</reference>
<gene>
    <name evidence="1" type="ORF">EURHEDRAFT_244004</name>
</gene>
<evidence type="ECO:0000313" key="1">
    <source>
        <dbReference type="EMBL" id="EYE91419.1"/>
    </source>
</evidence>
<dbReference type="GeneID" id="63693201"/>
<dbReference type="OrthoDB" id="2423195at2759"/>
<proteinExistence type="predicted"/>
<dbReference type="HOGENOM" id="CLU_2183417_0_0_1"/>
<dbReference type="AlphaFoldDB" id="A0A017S472"/>
<organism evidence="1 2">
    <name type="scientific">Aspergillus ruber (strain CBS 135680)</name>
    <dbReference type="NCBI Taxonomy" id="1388766"/>
    <lineage>
        <taxon>Eukaryota</taxon>
        <taxon>Fungi</taxon>
        <taxon>Dikarya</taxon>
        <taxon>Ascomycota</taxon>
        <taxon>Pezizomycotina</taxon>
        <taxon>Eurotiomycetes</taxon>
        <taxon>Eurotiomycetidae</taxon>
        <taxon>Eurotiales</taxon>
        <taxon>Aspergillaceae</taxon>
        <taxon>Aspergillus</taxon>
        <taxon>Aspergillus subgen. Aspergillus</taxon>
    </lineage>
</organism>
<dbReference type="RefSeq" id="XP_040635109.1">
    <property type="nucleotide sequence ID" value="XM_040778077.1"/>
</dbReference>
<keyword evidence="2" id="KW-1185">Reference proteome</keyword>
<sequence>MEIKEYYNVDPATDTIISSRLARRVVNSDAKFRGCPECRLLLREIHRHNRIVKASLDKSTKWFIITASSTYKKLVGAVQSREEHSAVKDTFITLYYSLFNRPLYHVPSR</sequence>
<dbReference type="EMBL" id="KK088445">
    <property type="protein sequence ID" value="EYE91419.1"/>
    <property type="molecule type" value="Genomic_DNA"/>
</dbReference>
<name>A0A017S472_ASPRC</name>
<dbReference type="Proteomes" id="UP000019804">
    <property type="component" value="Unassembled WGS sequence"/>
</dbReference>
<protein>
    <submittedName>
        <fullName evidence="1">Uncharacterized protein</fullName>
    </submittedName>
</protein>